<proteinExistence type="predicted"/>
<accession>A0AAU8KFV7</accession>
<name>A0AAU8KFV7_9ACTN</name>
<sequence>MDRFSDEVVDLGRAPVPGGPDGVPVDEPGMVTEQLPEGVGIPAPIRACIEQLTP</sequence>
<protein>
    <submittedName>
        <fullName evidence="2">Uncharacterized protein</fullName>
    </submittedName>
</protein>
<evidence type="ECO:0000256" key="1">
    <source>
        <dbReference type="SAM" id="MobiDB-lite"/>
    </source>
</evidence>
<gene>
    <name evidence="2" type="ORF">R1Y80_14950</name>
</gene>
<dbReference type="AlphaFoldDB" id="A0AAU8KFV7"/>
<reference evidence="2" key="1">
    <citation type="submission" date="2023-10" db="EMBL/GenBank/DDBJ databases">
        <title>Complete genome sequence of Streptomyces sp. JL1001.</title>
        <authorList>
            <person name="Jiang L."/>
        </authorList>
    </citation>
    <scope>NUCLEOTIDE SEQUENCE</scope>
    <source>
        <strain evidence="2">JL1001</strain>
    </source>
</reference>
<dbReference type="EMBL" id="CP136798">
    <property type="protein sequence ID" value="XCN14875.1"/>
    <property type="molecule type" value="Genomic_DNA"/>
</dbReference>
<feature type="region of interest" description="Disordered" evidence="1">
    <location>
        <begin position="1"/>
        <end position="29"/>
    </location>
</feature>
<dbReference type="RefSeq" id="WP_354597228.1">
    <property type="nucleotide sequence ID" value="NZ_CP136798.1"/>
</dbReference>
<evidence type="ECO:0000313" key="2">
    <source>
        <dbReference type="EMBL" id="XCN14875.1"/>
    </source>
</evidence>
<organism evidence="2">
    <name type="scientific">Streptomyces sp. JL1001</name>
    <dbReference type="NCBI Taxonomy" id="3078227"/>
    <lineage>
        <taxon>Bacteria</taxon>
        <taxon>Bacillati</taxon>
        <taxon>Actinomycetota</taxon>
        <taxon>Actinomycetes</taxon>
        <taxon>Kitasatosporales</taxon>
        <taxon>Streptomycetaceae</taxon>
        <taxon>Streptomyces</taxon>
    </lineage>
</organism>